<gene>
    <name evidence="1" type="primary">tnpB</name>
    <name evidence="1" type="ORF">FA707_04655</name>
</gene>
<name>A0A4D7CWC2_9ENTE</name>
<dbReference type="PANTHER" id="PTHR36455">
    <property type="match status" value="1"/>
</dbReference>
<dbReference type="AlphaFoldDB" id="A0A4D7CWC2"/>
<organism evidence="1 2">
    <name type="scientific">Vagococcus zengguangii</name>
    <dbReference type="NCBI Taxonomy" id="2571750"/>
    <lineage>
        <taxon>Bacteria</taxon>
        <taxon>Bacillati</taxon>
        <taxon>Bacillota</taxon>
        <taxon>Bacilli</taxon>
        <taxon>Lactobacillales</taxon>
        <taxon>Enterococcaceae</taxon>
        <taxon>Vagococcus</taxon>
    </lineage>
</organism>
<dbReference type="EMBL" id="CP039712">
    <property type="protein sequence ID" value="QCI86296.1"/>
    <property type="molecule type" value="Genomic_DNA"/>
</dbReference>
<dbReference type="InterPro" id="IPR008878">
    <property type="entry name" value="Transposase_IS66_Orf2"/>
</dbReference>
<dbReference type="NCBIfam" id="NF033819">
    <property type="entry name" value="IS66_TnpB"/>
    <property type="match status" value="1"/>
</dbReference>
<dbReference type="KEGG" id="vao:FA707_04655"/>
<evidence type="ECO:0000313" key="2">
    <source>
        <dbReference type="Proteomes" id="UP000298615"/>
    </source>
</evidence>
<dbReference type="RefSeq" id="WP_136953130.1">
    <property type="nucleotide sequence ID" value="NZ_CP039712.1"/>
</dbReference>
<proteinExistence type="predicted"/>
<sequence length="119" mass="13650">MGLINYAGVPHIFIVCGKTDMRRGIDGLAEIITCQYNLNLFDEALFLFCGGKLDRFKALYWDQDGFVLLYKRLESGKLQWSRKAEEVKQLSHQELRWLLEGLSLQQPKALKPSAPGYLN</sequence>
<dbReference type="Proteomes" id="UP000298615">
    <property type="component" value="Chromosome"/>
</dbReference>
<accession>A0A4D7CWC2</accession>
<dbReference type="PANTHER" id="PTHR36455:SF1">
    <property type="entry name" value="BLR8292 PROTEIN"/>
    <property type="match status" value="1"/>
</dbReference>
<reference evidence="1 2" key="1">
    <citation type="submission" date="2019-04" db="EMBL/GenBank/DDBJ databases">
        <title>Vagococcus sp. nov., isolated from faeces of yaks (Bos grunniens).</title>
        <authorList>
            <person name="Ge Y."/>
        </authorList>
    </citation>
    <scope>NUCLEOTIDE SEQUENCE [LARGE SCALE GENOMIC DNA]</scope>
    <source>
        <strain evidence="1 2">MN-17</strain>
    </source>
</reference>
<keyword evidence="2" id="KW-1185">Reference proteome</keyword>
<dbReference type="Pfam" id="PF05717">
    <property type="entry name" value="TnpB_IS66"/>
    <property type="match status" value="1"/>
</dbReference>
<evidence type="ECO:0000313" key="1">
    <source>
        <dbReference type="EMBL" id="QCI86296.1"/>
    </source>
</evidence>
<protein>
    <submittedName>
        <fullName evidence="1">IS66 family insertion sequence element accessory protein TnpB</fullName>
    </submittedName>
</protein>